<gene>
    <name evidence="1" type="ORF">CDO51_00120</name>
</gene>
<proteinExistence type="predicted"/>
<dbReference type="Proteomes" id="UP000214588">
    <property type="component" value="Unassembled WGS sequence"/>
</dbReference>
<dbReference type="Gene3D" id="3.30.160.170">
    <property type="entry name" value="FlaG-like"/>
    <property type="match status" value="1"/>
</dbReference>
<dbReference type="Pfam" id="PF03646">
    <property type="entry name" value="FlaG"/>
    <property type="match status" value="1"/>
</dbReference>
<dbReference type="PANTHER" id="PTHR37166:SF1">
    <property type="entry name" value="PROTEIN FLAG"/>
    <property type="match status" value="1"/>
</dbReference>
<name>A0A226C1J8_9FIRM</name>
<comment type="caution">
    <text evidence="1">The sequence shown here is derived from an EMBL/GenBank/DDBJ whole genome shotgun (WGS) entry which is preliminary data.</text>
</comment>
<dbReference type="OrthoDB" id="9799867at2"/>
<keyword evidence="2" id="KW-1185">Reference proteome</keyword>
<evidence type="ECO:0000313" key="1">
    <source>
        <dbReference type="EMBL" id="OWZ85055.1"/>
    </source>
</evidence>
<keyword evidence="1" id="KW-0966">Cell projection</keyword>
<dbReference type="SUPFAM" id="SSF160214">
    <property type="entry name" value="FlaG-like"/>
    <property type="match status" value="1"/>
</dbReference>
<reference evidence="1 2" key="1">
    <citation type="submission" date="2017-06" db="EMBL/GenBank/DDBJ databases">
        <title>Draft Genome Sequence of Natranaerobius trueperi halophilic, alkalithermophilic bacteria from soda lakes.</title>
        <authorList>
            <person name="Zhao B."/>
        </authorList>
    </citation>
    <scope>NUCLEOTIDE SEQUENCE [LARGE SCALE GENOMIC DNA]</scope>
    <source>
        <strain evidence="1 2">DSM 18760</strain>
    </source>
</reference>
<sequence length="94" mass="11044">MVENKMAEDELAPDKRREELNRDEVEKALEDFKELDKFVDKGFDFNIHEKTEEVWVEVIDRQNDEVIREIPPEKMLDIIAGIQEVAGLIVDEES</sequence>
<dbReference type="EMBL" id="NIQC01000001">
    <property type="protein sequence ID" value="OWZ85055.1"/>
    <property type="molecule type" value="Genomic_DNA"/>
</dbReference>
<keyword evidence="1" id="KW-0282">Flagellum</keyword>
<protein>
    <submittedName>
        <fullName evidence="1">Flagellar biosynthesis protein FlaG</fullName>
    </submittedName>
</protein>
<dbReference type="AlphaFoldDB" id="A0A226C1J8"/>
<dbReference type="PANTHER" id="PTHR37166">
    <property type="entry name" value="PROTEIN FLAG"/>
    <property type="match status" value="1"/>
</dbReference>
<dbReference type="InterPro" id="IPR005186">
    <property type="entry name" value="FlaG"/>
</dbReference>
<evidence type="ECO:0000313" key="2">
    <source>
        <dbReference type="Proteomes" id="UP000214588"/>
    </source>
</evidence>
<accession>A0A226C1J8</accession>
<keyword evidence="1" id="KW-0969">Cilium</keyword>
<organism evidence="1 2">
    <name type="scientific">Natranaerobius trueperi</name>
    <dbReference type="NCBI Taxonomy" id="759412"/>
    <lineage>
        <taxon>Bacteria</taxon>
        <taxon>Bacillati</taxon>
        <taxon>Bacillota</taxon>
        <taxon>Clostridia</taxon>
        <taxon>Natranaerobiales</taxon>
        <taxon>Natranaerobiaceae</taxon>
        <taxon>Natranaerobius</taxon>
    </lineage>
</organism>
<dbReference type="InterPro" id="IPR035924">
    <property type="entry name" value="FlaG-like_sf"/>
</dbReference>